<evidence type="ECO:0000313" key="3">
    <source>
        <dbReference type="Proteomes" id="UP001185927"/>
    </source>
</evidence>
<name>A0ABU4C4S3_RHOGO</name>
<dbReference type="InterPro" id="IPR037050">
    <property type="entry name" value="DUF1254_sf"/>
</dbReference>
<proteinExistence type="predicted"/>
<dbReference type="PANTHER" id="PTHR36509">
    <property type="entry name" value="BLL3101 PROTEIN"/>
    <property type="match status" value="1"/>
</dbReference>
<sequence length="218" mass="23917">MSIDRKTLDAISVPDSLKTRLGTMEFTDGAPSKETVETVYDNLDFLHGVNVYLNAFPGASTWALRQGFLDAGAEDNSILLFSELLDSQSLFLTANADTVYFCSIVDLNNGPMVVETPPMALGVFDDIWFHWISDFGLPGPDRGEGGRFLLIPPGYDGPLPDSGFHLGPSRTNHVMMIGRSFMQDSDPKSTVSVIDNTSDPNPRVLYLRGAEKACQRFC</sequence>
<dbReference type="EMBL" id="JAWLKB010000051">
    <property type="protein sequence ID" value="MDV6271507.1"/>
    <property type="molecule type" value="Genomic_DNA"/>
</dbReference>
<organism evidence="2 3">
    <name type="scientific">Rhodococcus globerulus</name>
    <dbReference type="NCBI Taxonomy" id="33008"/>
    <lineage>
        <taxon>Bacteria</taxon>
        <taxon>Bacillati</taxon>
        <taxon>Actinomycetota</taxon>
        <taxon>Actinomycetes</taxon>
        <taxon>Mycobacteriales</taxon>
        <taxon>Nocardiaceae</taxon>
        <taxon>Rhodococcus</taxon>
    </lineage>
</organism>
<dbReference type="Pfam" id="PF06863">
    <property type="entry name" value="DUF1254"/>
    <property type="match status" value="1"/>
</dbReference>
<protein>
    <submittedName>
        <fullName evidence="2">DUF1254 domain-containing protein</fullName>
    </submittedName>
</protein>
<dbReference type="PANTHER" id="PTHR36509:SF3">
    <property type="entry name" value="SIGNAL PEPTIDE PROTEIN"/>
    <property type="match status" value="1"/>
</dbReference>
<evidence type="ECO:0000259" key="1">
    <source>
        <dbReference type="Pfam" id="PF06863"/>
    </source>
</evidence>
<dbReference type="RefSeq" id="WP_317545998.1">
    <property type="nucleotide sequence ID" value="NZ_JAWLKB010000051.1"/>
</dbReference>
<dbReference type="InterPro" id="IPR010679">
    <property type="entry name" value="DUF1254"/>
</dbReference>
<dbReference type="Proteomes" id="UP001185927">
    <property type="component" value="Unassembled WGS sequence"/>
</dbReference>
<accession>A0ABU4C4S3</accession>
<reference evidence="2 3" key="1">
    <citation type="submission" date="2023-10" db="EMBL/GenBank/DDBJ databases">
        <title>Development of a sustainable strategy for remediation of hydrocarbon-contaminated territories based on the waste exchange concept.</title>
        <authorList>
            <person name="Krivoruchko A."/>
        </authorList>
    </citation>
    <scope>NUCLEOTIDE SEQUENCE [LARGE SCALE GENOMIC DNA]</scope>
    <source>
        <strain evidence="2 3">IEGM 1203</strain>
    </source>
</reference>
<dbReference type="Gene3D" id="2.60.40.1610">
    <property type="entry name" value="Domain of unknown function DUF1254"/>
    <property type="match status" value="1"/>
</dbReference>
<keyword evidence="3" id="KW-1185">Reference proteome</keyword>
<feature type="domain" description="DUF1254" evidence="1">
    <location>
        <begin position="78"/>
        <end position="194"/>
    </location>
</feature>
<gene>
    <name evidence="2" type="ORF">R3Q16_33420</name>
</gene>
<evidence type="ECO:0000313" key="2">
    <source>
        <dbReference type="EMBL" id="MDV6271507.1"/>
    </source>
</evidence>
<comment type="caution">
    <text evidence="2">The sequence shown here is derived from an EMBL/GenBank/DDBJ whole genome shotgun (WGS) entry which is preliminary data.</text>
</comment>
<dbReference type="SUPFAM" id="SSF160935">
    <property type="entry name" value="VPA0735-like"/>
    <property type="match status" value="1"/>
</dbReference>